<feature type="signal peptide" evidence="1">
    <location>
        <begin position="1"/>
        <end position="24"/>
    </location>
</feature>
<proteinExistence type="predicted"/>
<evidence type="ECO:0000256" key="1">
    <source>
        <dbReference type="SAM" id="SignalP"/>
    </source>
</evidence>
<feature type="chain" id="PRO_5014844056" evidence="1">
    <location>
        <begin position="25"/>
        <end position="68"/>
    </location>
</feature>
<accession>A0A2M4CF33</accession>
<reference evidence="2" key="1">
    <citation type="submission" date="2018-01" db="EMBL/GenBank/DDBJ databases">
        <title>An insight into the sialome of Amazonian anophelines.</title>
        <authorList>
            <person name="Ribeiro J.M."/>
            <person name="Scarpassa V."/>
            <person name="Calvo E."/>
        </authorList>
    </citation>
    <scope>NUCLEOTIDE SEQUENCE</scope>
    <source>
        <tissue evidence="2">Salivary glands</tissue>
    </source>
</reference>
<evidence type="ECO:0000313" key="2">
    <source>
        <dbReference type="EMBL" id="MBW63869.1"/>
    </source>
</evidence>
<sequence>MQGVKVFITLFWILFFVNRNPVASIRKLTKEANISRSYMHWLTKDHLKPTSRARMKRQLIIERKKSSV</sequence>
<name>A0A2M4CF33_9DIPT</name>
<organism evidence="2">
    <name type="scientific">Anopheles marajoara</name>
    <dbReference type="NCBI Taxonomy" id="58244"/>
    <lineage>
        <taxon>Eukaryota</taxon>
        <taxon>Metazoa</taxon>
        <taxon>Ecdysozoa</taxon>
        <taxon>Arthropoda</taxon>
        <taxon>Hexapoda</taxon>
        <taxon>Insecta</taxon>
        <taxon>Pterygota</taxon>
        <taxon>Neoptera</taxon>
        <taxon>Endopterygota</taxon>
        <taxon>Diptera</taxon>
        <taxon>Nematocera</taxon>
        <taxon>Culicoidea</taxon>
        <taxon>Culicidae</taxon>
        <taxon>Anophelinae</taxon>
        <taxon>Anopheles</taxon>
    </lineage>
</organism>
<protein>
    <submittedName>
        <fullName evidence="2">Putative secreted protein</fullName>
    </submittedName>
</protein>
<dbReference type="AlphaFoldDB" id="A0A2M4CF33"/>
<keyword evidence="1" id="KW-0732">Signal</keyword>
<dbReference type="EMBL" id="GGFJ01014728">
    <property type="protein sequence ID" value="MBW63869.1"/>
    <property type="molecule type" value="Transcribed_RNA"/>
</dbReference>